<evidence type="ECO:0008006" key="4">
    <source>
        <dbReference type="Google" id="ProtNLM"/>
    </source>
</evidence>
<sequence>MVRDNSLHALSALSLASVLALTLAGCGETEPEPEPEGPKVEASAKGDLQWKRADALERDLAGALELGTDELCVEVGVAPCIQEVHLVALGGHDPIDLGLYESLDEPLTTTPIALDRVVLSACIARASADAELGPDAAVVFGSLDLAGEAPASGSEAVAELTQTLTRRLFARDPLAEEVALIGELTVDGEGGRVSAEDFAILACHSLGTTSEFLMF</sequence>
<gene>
    <name evidence="2" type="ORF">PPSIR1_14260</name>
</gene>
<accession>A6GH30</accession>
<name>A6GH30_9BACT</name>
<evidence type="ECO:0000313" key="2">
    <source>
        <dbReference type="EMBL" id="EDM74808.1"/>
    </source>
</evidence>
<dbReference type="PROSITE" id="PS51257">
    <property type="entry name" value="PROKAR_LIPOPROTEIN"/>
    <property type="match status" value="1"/>
</dbReference>
<dbReference type="EMBL" id="ABCS01000114">
    <property type="protein sequence ID" value="EDM74808.1"/>
    <property type="molecule type" value="Genomic_DNA"/>
</dbReference>
<feature type="chain" id="PRO_5002697803" description="Lipoprotein" evidence="1">
    <location>
        <begin position="21"/>
        <end position="215"/>
    </location>
</feature>
<protein>
    <recommendedName>
        <fullName evidence="4">Lipoprotein</fullName>
    </recommendedName>
</protein>
<proteinExistence type="predicted"/>
<evidence type="ECO:0000256" key="1">
    <source>
        <dbReference type="SAM" id="SignalP"/>
    </source>
</evidence>
<feature type="signal peptide" evidence="1">
    <location>
        <begin position="1"/>
        <end position="20"/>
    </location>
</feature>
<keyword evidence="3" id="KW-1185">Reference proteome</keyword>
<dbReference type="AlphaFoldDB" id="A6GH30"/>
<organism evidence="2 3">
    <name type="scientific">Plesiocystis pacifica SIR-1</name>
    <dbReference type="NCBI Taxonomy" id="391625"/>
    <lineage>
        <taxon>Bacteria</taxon>
        <taxon>Pseudomonadati</taxon>
        <taxon>Myxococcota</taxon>
        <taxon>Polyangia</taxon>
        <taxon>Nannocystales</taxon>
        <taxon>Nannocystaceae</taxon>
        <taxon>Plesiocystis</taxon>
    </lineage>
</organism>
<keyword evidence="1" id="KW-0732">Signal</keyword>
<dbReference type="Proteomes" id="UP000005801">
    <property type="component" value="Unassembled WGS sequence"/>
</dbReference>
<evidence type="ECO:0000313" key="3">
    <source>
        <dbReference type="Proteomes" id="UP000005801"/>
    </source>
</evidence>
<comment type="caution">
    <text evidence="2">The sequence shown here is derived from an EMBL/GenBank/DDBJ whole genome shotgun (WGS) entry which is preliminary data.</text>
</comment>
<dbReference type="STRING" id="391625.PPSIR1_14260"/>
<reference evidence="2 3" key="1">
    <citation type="submission" date="2007-06" db="EMBL/GenBank/DDBJ databases">
        <authorList>
            <person name="Shimkets L."/>
            <person name="Ferriera S."/>
            <person name="Johnson J."/>
            <person name="Kravitz S."/>
            <person name="Beeson K."/>
            <person name="Sutton G."/>
            <person name="Rogers Y.-H."/>
            <person name="Friedman R."/>
            <person name="Frazier M."/>
            <person name="Venter J.C."/>
        </authorList>
    </citation>
    <scope>NUCLEOTIDE SEQUENCE [LARGE SCALE GENOMIC DNA]</scope>
    <source>
        <strain evidence="2 3">SIR-1</strain>
    </source>
</reference>